<reference evidence="1" key="2">
    <citation type="journal article" date="2015" name="Fish Shellfish Immunol.">
        <title>Early steps in the European eel (Anguilla anguilla)-Vibrio vulnificus interaction in the gills: Role of the RtxA13 toxin.</title>
        <authorList>
            <person name="Callol A."/>
            <person name="Pajuelo D."/>
            <person name="Ebbesson L."/>
            <person name="Teles M."/>
            <person name="MacKenzie S."/>
            <person name="Amaro C."/>
        </authorList>
    </citation>
    <scope>NUCLEOTIDE SEQUENCE</scope>
</reference>
<dbReference type="EMBL" id="GBXM01108919">
    <property type="protein sequence ID" value="JAG99657.1"/>
    <property type="molecule type" value="Transcribed_RNA"/>
</dbReference>
<protein>
    <submittedName>
        <fullName evidence="1">Uncharacterized protein</fullName>
    </submittedName>
</protein>
<accession>A0A0E9P6X6</accession>
<dbReference type="AlphaFoldDB" id="A0A0E9P6X6"/>
<reference evidence="1" key="1">
    <citation type="submission" date="2014-11" db="EMBL/GenBank/DDBJ databases">
        <authorList>
            <person name="Amaro Gonzalez C."/>
        </authorList>
    </citation>
    <scope>NUCLEOTIDE SEQUENCE</scope>
</reference>
<evidence type="ECO:0000313" key="1">
    <source>
        <dbReference type="EMBL" id="JAG99657.1"/>
    </source>
</evidence>
<name>A0A0E9P6X6_ANGAN</name>
<organism evidence="1">
    <name type="scientific">Anguilla anguilla</name>
    <name type="common">European freshwater eel</name>
    <name type="synonym">Muraena anguilla</name>
    <dbReference type="NCBI Taxonomy" id="7936"/>
    <lineage>
        <taxon>Eukaryota</taxon>
        <taxon>Metazoa</taxon>
        <taxon>Chordata</taxon>
        <taxon>Craniata</taxon>
        <taxon>Vertebrata</taxon>
        <taxon>Euteleostomi</taxon>
        <taxon>Actinopterygii</taxon>
        <taxon>Neopterygii</taxon>
        <taxon>Teleostei</taxon>
        <taxon>Anguilliformes</taxon>
        <taxon>Anguillidae</taxon>
        <taxon>Anguilla</taxon>
    </lineage>
</organism>
<sequence>MCQTQGCCLAISLRAALRLLC</sequence>
<proteinExistence type="predicted"/>